<proteinExistence type="predicted"/>
<accession>A0A0J9HJW3</accession>
<dbReference type="AlphaFoldDB" id="A0A0J9HJW3"/>
<gene>
    <name evidence="1" type="ORF">BDDG_13645</name>
</gene>
<reference evidence="1" key="1">
    <citation type="submission" date="2010-03" db="EMBL/GenBank/DDBJ databases">
        <title>Annotation of Blastomyces dermatitidis strain ATCC 18188.</title>
        <authorList>
            <consortium name="The Broad Institute Genome Sequencing Platform"/>
            <consortium name="Broad Institute Genome Sequencing Center for Infectious Disease."/>
            <person name="Cuomo C."/>
            <person name="Klein B."/>
            <person name="Sullivan T."/>
            <person name="Heitman J."/>
            <person name="Young S."/>
            <person name="Zeng Q."/>
            <person name="Gargeya S."/>
            <person name="Alvarado L."/>
            <person name="Berlin A.M."/>
            <person name="Chapman S.B."/>
            <person name="Chen Z."/>
            <person name="Freedman E."/>
            <person name="Gellesch M."/>
            <person name="Goldberg J."/>
            <person name="Griggs A."/>
            <person name="Gujja S."/>
            <person name="Heilman E."/>
            <person name="Heiman D."/>
            <person name="Howarth C."/>
            <person name="Mehta T."/>
            <person name="Neiman D."/>
            <person name="Pearson M."/>
            <person name="Roberts A."/>
            <person name="Saif S."/>
            <person name="Shea T."/>
            <person name="Shenoy N."/>
            <person name="Sisk P."/>
            <person name="Stolte C."/>
            <person name="Sykes S."/>
            <person name="White J."/>
            <person name="Yandava C."/>
            <person name="Haas B."/>
            <person name="Nusbaum C."/>
            <person name="Birren B."/>
        </authorList>
    </citation>
    <scope>NUCLEOTIDE SEQUENCE</scope>
    <source>
        <strain evidence="1">ATCC 18188</strain>
    </source>
</reference>
<evidence type="ECO:0000313" key="1">
    <source>
        <dbReference type="EMBL" id="KMW69504.1"/>
    </source>
</evidence>
<name>A0A0J9HJW3_AJEDA</name>
<dbReference type="EMBL" id="GG750180">
    <property type="protein sequence ID" value="KMW69504.1"/>
    <property type="molecule type" value="Genomic_DNA"/>
</dbReference>
<sequence length="118" mass="12713">SSHVDRFTSVDDSKHFNVELLIKNLINMIIKKLSMLYVNKSSISLSVSSAAFFSAAVSSSSTLISVSDSSVLTISVSVTSTLATFTLITSALSTASAFDISSPCFKKMLHRLDKSYFS</sequence>
<organism evidence="1">
    <name type="scientific">Ajellomyces dermatitidis (strain ATCC 18188 / CBS 674.68)</name>
    <name type="common">Blastomyces dermatitidis</name>
    <dbReference type="NCBI Taxonomy" id="653446"/>
    <lineage>
        <taxon>Eukaryota</taxon>
        <taxon>Fungi</taxon>
        <taxon>Dikarya</taxon>
        <taxon>Ascomycota</taxon>
        <taxon>Pezizomycotina</taxon>
        <taxon>Eurotiomycetes</taxon>
        <taxon>Eurotiomycetidae</taxon>
        <taxon>Onygenales</taxon>
        <taxon>Ajellomycetaceae</taxon>
        <taxon>Blastomyces</taxon>
    </lineage>
</organism>
<dbReference type="Proteomes" id="UP000007802">
    <property type="component" value="Unassembled WGS sequence"/>
</dbReference>
<feature type="non-terminal residue" evidence="1">
    <location>
        <position position="118"/>
    </location>
</feature>
<protein>
    <submittedName>
        <fullName evidence="1">Uncharacterized protein</fullName>
    </submittedName>
</protein>
<feature type="non-terminal residue" evidence="1">
    <location>
        <position position="1"/>
    </location>
</feature>